<proteinExistence type="inferred from homology"/>
<dbReference type="STRING" id="745531.A0A0C3NXD8"/>
<dbReference type="PANTHER" id="PTHR42940">
    <property type="entry name" value="ALCOHOL DEHYDROGENASE 1-RELATED"/>
    <property type="match status" value="1"/>
</dbReference>
<sequence>MLAYRFDPSSTDPVQKRLPIPIPARDEVLVKILAGGVCHSDVSVLDPTSASRKGIPPTWCPFTFGHEGAGIVTSLGSDVATTHSKLAVGAYVAIFSANPCSKSNCRACPHGFDNLCVTHRPYGLGADGSWAAYASIRADALVLIPEGPEVVLPGVAAAATDAVLTPYHAMKELMYQKPGLTVICYGIGGLGLNGVAIAKQCFGAKCVIACDRREEVLQDAKAFGADYTATPGELVKLVRTIRLVVDFAFDFVGSQATFDACYSAVRMGGTIHLIGIHSPSIKINSTKAMAKDLVYKTAFLGTRVELVEVLQLIADGVLKPKVETRPMSECAQVLEEMRQGKLRARIALIPDAEHSSL</sequence>
<dbReference type="InterPro" id="IPR036291">
    <property type="entry name" value="NAD(P)-bd_dom_sf"/>
</dbReference>
<evidence type="ECO:0000259" key="7">
    <source>
        <dbReference type="SMART" id="SM00829"/>
    </source>
</evidence>
<evidence type="ECO:0000256" key="2">
    <source>
        <dbReference type="ARBA" id="ARBA00008072"/>
    </source>
</evidence>
<dbReference type="HOGENOM" id="CLU_026673_11_2_1"/>
<comment type="similarity">
    <text evidence="2 6">Belongs to the zinc-containing alcohol dehydrogenase family.</text>
</comment>
<keyword evidence="4 6" id="KW-0862">Zinc</keyword>
<evidence type="ECO:0000256" key="1">
    <source>
        <dbReference type="ARBA" id="ARBA00001947"/>
    </source>
</evidence>
<protein>
    <recommendedName>
        <fullName evidence="7">Enoyl reductase (ER) domain-containing protein</fullName>
    </recommendedName>
</protein>
<dbReference type="GO" id="GO:0008270">
    <property type="term" value="F:zinc ion binding"/>
    <property type="evidence" value="ECO:0007669"/>
    <property type="project" value="InterPro"/>
</dbReference>
<dbReference type="EMBL" id="KN840458">
    <property type="protein sequence ID" value="KIP10089.1"/>
    <property type="molecule type" value="Genomic_DNA"/>
</dbReference>
<dbReference type="Gene3D" id="3.40.50.720">
    <property type="entry name" value="NAD(P)-binding Rossmann-like Domain"/>
    <property type="match status" value="1"/>
</dbReference>
<dbReference type="InterPro" id="IPR020843">
    <property type="entry name" value="ER"/>
</dbReference>
<dbReference type="GO" id="GO:0016491">
    <property type="term" value="F:oxidoreductase activity"/>
    <property type="evidence" value="ECO:0007669"/>
    <property type="project" value="UniProtKB-KW"/>
</dbReference>
<dbReference type="Pfam" id="PF08240">
    <property type="entry name" value="ADH_N"/>
    <property type="match status" value="1"/>
</dbReference>
<evidence type="ECO:0000313" key="8">
    <source>
        <dbReference type="EMBL" id="KIP10089.1"/>
    </source>
</evidence>
<name>A0A0C3NXD8_PHLG1</name>
<dbReference type="Gene3D" id="3.90.180.10">
    <property type="entry name" value="Medium-chain alcohol dehydrogenases, catalytic domain"/>
    <property type="match status" value="1"/>
</dbReference>
<reference evidence="8 9" key="1">
    <citation type="journal article" date="2014" name="PLoS Genet.">
        <title>Analysis of the Phlebiopsis gigantea genome, transcriptome and secretome provides insight into its pioneer colonization strategies of wood.</title>
        <authorList>
            <person name="Hori C."/>
            <person name="Ishida T."/>
            <person name="Igarashi K."/>
            <person name="Samejima M."/>
            <person name="Suzuki H."/>
            <person name="Master E."/>
            <person name="Ferreira P."/>
            <person name="Ruiz-Duenas F.J."/>
            <person name="Held B."/>
            <person name="Canessa P."/>
            <person name="Larrondo L.F."/>
            <person name="Schmoll M."/>
            <person name="Druzhinina I.S."/>
            <person name="Kubicek C.P."/>
            <person name="Gaskell J.A."/>
            <person name="Kersten P."/>
            <person name="St John F."/>
            <person name="Glasner J."/>
            <person name="Sabat G."/>
            <person name="Splinter BonDurant S."/>
            <person name="Syed K."/>
            <person name="Yadav J."/>
            <person name="Mgbeahuruike A.C."/>
            <person name="Kovalchuk A."/>
            <person name="Asiegbu F.O."/>
            <person name="Lackner G."/>
            <person name="Hoffmeister D."/>
            <person name="Rencoret J."/>
            <person name="Gutierrez A."/>
            <person name="Sun H."/>
            <person name="Lindquist E."/>
            <person name="Barry K."/>
            <person name="Riley R."/>
            <person name="Grigoriev I.V."/>
            <person name="Henrissat B."/>
            <person name="Kues U."/>
            <person name="Berka R.M."/>
            <person name="Martinez A.T."/>
            <person name="Covert S.F."/>
            <person name="Blanchette R.A."/>
            <person name="Cullen D."/>
        </authorList>
    </citation>
    <scope>NUCLEOTIDE SEQUENCE [LARGE SCALE GENOMIC DNA]</scope>
    <source>
        <strain evidence="8 9">11061_1 CR5-6</strain>
    </source>
</reference>
<dbReference type="InterPro" id="IPR002328">
    <property type="entry name" value="ADH_Zn_CS"/>
</dbReference>
<dbReference type="AlphaFoldDB" id="A0A0C3NXD8"/>
<dbReference type="Pfam" id="PF00107">
    <property type="entry name" value="ADH_zinc_N"/>
    <property type="match status" value="1"/>
</dbReference>
<keyword evidence="9" id="KW-1185">Reference proteome</keyword>
<dbReference type="PROSITE" id="PS00059">
    <property type="entry name" value="ADH_ZINC"/>
    <property type="match status" value="1"/>
</dbReference>
<evidence type="ECO:0000256" key="5">
    <source>
        <dbReference type="ARBA" id="ARBA00023002"/>
    </source>
</evidence>
<dbReference type="Proteomes" id="UP000053257">
    <property type="component" value="Unassembled WGS sequence"/>
</dbReference>
<dbReference type="InterPro" id="IPR013149">
    <property type="entry name" value="ADH-like_C"/>
</dbReference>
<dbReference type="OrthoDB" id="1879366at2759"/>
<evidence type="ECO:0000256" key="6">
    <source>
        <dbReference type="RuleBase" id="RU361277"/>
    </source>
</evidence>
<dbReference type="InterPro" id="IPR011032">
    <property type="entry name" value="GroES-like_sf"/>
</dbReference>
<dbReference type="SUPFAM" id="SSF50129">
    <property type="entry name" value="GroES-like"/>
    <property type="match status" value="1"/>
</dbReference>
<evidence type="ECO:0000256" key="3">
    <source>
        <dbReference type="ARBA" id="ARBA00022723"/>
    </source>
</evidence>
<gene>
    <name evidence="8" type="ORF">PHLGIDRAFT_28634</name>
</gene>
<dbReference type="InterPro" id="IPR013154">
    <property type="entry name" value="ADH-like_N"/>
</dbReference>
<feature type="domain" description="Enoyl reductase (ER)" evidence="7">
    <location>
        <begin position="6"/>
        <end position="348"/>
    </location>
</feature>
<dbReference type="CDD" id="cd08254">
    <property type="entry name" value="hydroxyacyl_CoA_DH"/>
    <property type="match status" value="1"/>
</dbReference>
<keyword evidence="5" id="KW-0560">Oxidoreductase</keyword>
<dbReference type="SMART" id="SM00829">
    <property type="entry name" value="PKS_ER"/>
    <property type="match status" value="1"/>
</dbReference>
<evidence type="ECO:0000313" key="9">
    <source>
        <dbReference type="Proteomes" id="UP000053257"/>
    </source>
</evidence>
<accession>A0A0C3NXD8</accession>
<keyword evidence="3 6" id="KW-0479">Metal-binding</keyword>
<comment type="cofactor">
    <cofactor evidence="1 6">
        <name>Zn(2+)</name>
        <dbReference type="ChEBI" id="CHEBI:29105"/>
    </cofactor>
</comment>
<organism evidence="8 9">
    <name type="scientific">Phlebiopsis gigantea (strain 11061_1 CR5-6)</name>
    <name type="common">White-rot fungus</name>
    <name type="synonym">Peniophora gigantea</name>
    <dbReference type="NCBI Taxonomy" id="745531"/>
    <lineage>
        <taxon>Eukaryota</taxon>
        <taxon>Fungi</taxon>
        <taxon>Dikarya</taxon>
        <taxon>Basidiomycota</taxon>
        <taxon>Agaricomycotina</taxon>
        <taxon>Agaricomycetes</taxon>
        <taxon>Polyporales</taxon>
        <taxon>Phanerochaetaceae</taxon>
        <taxon>Phlebiopsis</taxon>
    </lineage>
</organism>
<evidence type="ECO:0000256" key="4">
    <source>
        <dbReference type="ARBA" id="ARBA00022833"/>
    </source>
</evidence>
<dbReference type="PANTHER" id="PTHR42940:SF8">
    <property type="entry name" value="VACUOLAR PROTEIN SORTING-ASSOCIATED PROTEIN 11"/>
    <property type="match status" value="1"/>
</dbReference>
<dbReference type="SUPFAM" id="SSF51735">
    <property type="entry name" value="NAD(P)-binding Rossmann-fold domains"/>
    <property type="match status" value="1"/>
</dbReference>